<dbReference type="AlphaFoldDB" id="J5SVI4"/>
<dbReference type="SUPFAM" id="SSF55856">
    <property type="entry name" value="Cytochrome b5-like heme/steroid binding domain"/>
    <property type="match status" value="1"/>
</dbReference>
<dbReference type="Gene3D" id="2.40.110.10">
    <property type="entry name" value="Butyryl-CoA Dehydrogenase, subunit A, domain 2"/>
    <property type="match status" value="1"/>
</dbReference>
<dbReference type="EMBL" id="ALBS01000229">
    <property type="protein sequence ID" value="EJT47761.1"/>
    <property type="molecule type" value="Genomic_DNA"/>
</dbReference>
<dbReference type="PANTHER" id="PTHR48083:SF28">
    <property type="entry name" value="ACYL-COA DEHYDROGENASE FAMILY PROTEIN (AFU_ORTHOLOGUE AFUA_6G10880)-RELATED"/>
    <property type="match status" value="1"/>
</dbReference>
<dbReference type="HOGENOM" id="CLU_018204_4_4_1"/>
<accession>J5SVI4</accession>
<dbReference type="InterPro" id="IPR001199">
    <property type="entry name" value="Cyt_B5-like_heme/steroid-bd"/>
</dbReference>
<dbReference type="InterPro" id="IPR009100">
    <property type="entry name" value="AcylCoA_DH/oxidase_NM_dom_sf"/>
</dbReference>
<evidence type="ECO:0000256" key="5">
    <source>
        <dbReference type="ARBA" id="ARBA00023002"/>
    </source>
</evidence>
<dbReference type="PROSITE" id="PS00072">
    <property type="entry name" value="ACYL_COA_DH_1"/>
    <property type="match status" value="1"/>
</dbReference>
<dbReference type="PROSITE" id="PS50255">
    <property type="entry name" value="CYTOCHROME_B5_2"/>
    <property type="match status" value="1"/>
</dbReference>
<dbReference type="SUPFAM" id="SSF56645">
    <property type="entry name" value="Acyl-CoA dehydrogenase NM domain-like"/>
    <property type="match status" value="1"/>
</dbReference>
<dbReference type="Pfam" id="PF02770">
    <property type="entry name" value="Acyl-CoA_dh_M"/>
    <property type="match status" value="1"/>
</dbReference>
<dbReference type="InterPro" id="IPR050741">
    <property type="entry name" value="Acyl-CoA_dehydrogenase"/>
</dbReference>
<evidence type="ECO:0000256" key="1">
    <source>
        <dbReference type="ARBA" id="ARBA00001974"/>
    </source>
</evidence>
<dbReference type="Pfam" id="PF00441">
    <property type="entry name" value="Acyl-CoA_dh_1"/>
    <property type="match status" value="1"/>
</dbReference>
<dbReference type="GO" id="GO:0050660">
    <property type="term" value="F:flavin adenine dinucleotide binding"/>
    <property type="evidence" value="ECO:0007669"/>
    <property type="project" value="InterPro"/>
</dbReference>
<dbReference type="InterPro" id="IPR046373">
    <property type="entry name" value="Acyl-CoA_Oxase/DH_mid-dom_sf"/>
</dbReference>
<dbReference type="Pfam" id="PF02771">
    <property type="entry name" value="Acyl-CoA_dh_N"/>
    <property type="match status" value="1"/>
</dbReference>
<gene>
    <name evidence="7" type="ORF">A1Q1_03336</name>
</gene>
<dbReference type="OrthoDB" id="2588832at2759"/>
<comment type="similarity">
    <text evidence="2">Belongs to the acyl-CoA dehydrogenase family.</text>
</comment>
<evidence type="ECO:0000313" key="8">
    <source>
        <dbReference type="Proteomes" id="UP000002748"/>
    </source>
</evidence>
<dbReference type="GeneID" id="25986849"/>
<dbReference type="GO" id="GO:0003995">
    <property type="term" value="F:acyl-CoA dehydrogenase activity"/>
    <property type="evidence" value="ECO:0007669"/>
    <property type="project" value="InterPro"/>
</dbReference>
<dbReference type="SUPFAM" id="SSF47203">
    <property type="entry name" value="Acyl-CoA dehydrogenase C-terminal domain-like"/>
    <property type="match status" value="1"/>
</dbReference>
<comment type="caution">
    <text evidence="7">The sequence shown here is derived from an EMBL/GenBank/DDBJ whole genome shotgun (WGS) entry which is preliminary data.</text>
</comment>
<dbReference type="InterPro" id="IPR036400">
    <property type="entry name" value="Cyt_B5-like_heme/steroid_sf"/>
</dbReference>
<dbReference type="PANTHER" id="PTHR48083">
    <property type="entry name" value="MEDIUM-CHAIN SPECIFIC ACYL-COA DEHYDROGENASE, MITOCHONDRIAL-RELATED"/>
    <property type="match status" value="1"/>
</dbReference>
<dbReference type="InterPro" id="IPR037069">
    <property type="entry name" value="AcylCoA_DH/ox_N_sf"/>
</dbReference>
<dbReference type="InterPro" id="IPR006091">
    <property type="entry name" value="Acyl-CoA_Oxase/DH_mid-dom"/>
</dbReference>
<dbReference type="GO" id="GO:0005737">
    <property type="term" value="C:cytoplasm"/>
    <property type="evidence" value="ECO:0007669"/>
    <property type="project" value="TreeGrafter"/>
</dbReference>
<organism evidence="7 8">
    <name type="scientific">Trichosporon asahii var. asahii (strain ATCC 90039 / CBS 2479 / JCM 2466 / KCTC 7840 / NBRC 103889/ NCYC 2677 / UAMH 7654)</name>
    <name type="common">Yeast</name>
    <dbReference type="NCBI Taxonomy" id="1186058"/>
    <lineage>
        <taxon>Eukaryota</taxon>
        <taxon>Fungi</taxon>
        <taxon>Dikarya</taxon>
        <taxon>Basidiomycota</taxon>
        <taxon>Agaricomycotina</taxon>
        <taxon>Tremellomycetes</taxon>
        <taxon>Trichosporonales</taxon>
        <taxon>Trichosporonaceae</taxon>
        <taxon>Trichosporon</taxon>
    </lineage>
</organism>
<keyword evidence="4" id="KW-0274">FAD</keyword>
<dbReference type="Pfam" id="PF00173">
    <property type="entry name" value="Cyt-b5"/>
    <property type="match status" value="1"/>
</dbReference>
<evidence type="ECO:0000256" key="4">
    <source>
        <dbReference type="ARBA" id="ARBA00022827"/>
    </source>
</evidence>
<dbReference type="KEGG" id="tasa:A1Q1_03336"/>
<dbReference type="InterPro" id="IPR006089">
    <property type="entry name" value="Acyl-CoA_DH_CS"/>
</dbReference>
<reference evidence="7 8" key="1">
    <citation type="journal article" date="2012" name="Eukaryot. Cell">
        <title>Draft genome sequence of CBS 2479, the standard type strain of Trichosporon asahii.</title>
        <authorList>
            <person name="Yang R.Y."/>
            <person name="Li H.T."/>
            <person name="Zhu H."/>
            <person name="Zhou G.P."/>
            <person name="Wang M."/>
            <person name="Wang L."/>
        </authorList>
    </citation>
    <scope>NUCLEOTIDE SEQUENCE [LARGE SCALE GENOMIC DNA]</scope>
    <source>
        <strain evidence="8">ATCC 90039 / CBS 2479 / JCM 2466 / KCTC 7840 / NCYC 2677 / UAMH 7654</strain>
    </source>
</reference>
<dbReference type="RefSeq" id="XP_014178643.1">
    <property type="nucleotide sequence ID" value="XM_014323168.1"/>
</dbReference>
<dbReference type="SMART" id="SM01117">
    <property type="entry name" value="Cyt-b5"/>
    <property type="match status" value="1"/>
</dbReference>
<dbReference type="InterPro" id="IPR013786">
    <property type="entry name" value="AcylCoA_DH/ox_N"/>
</dbReference>
<dbReference type="Proteomes" id="UP000002748">
    <property type="component" value="Unassembled WGS sequence"/>
</dbReference>
<dbReference type="Gene3D" id="1.20.140.10">
    <property type="entry name" value="Butyryl-CoA Dehydrogenase, subunit A, domain 3"/>
    <property type="match status" value="1"/>
</dbReference>
<name>J5SVI4_TRIAS</name>
<dbReference type="VEuPathDB" id="FungiDB:A1Q1_03336"/>
<feature type="domain" description="Cytochrome b5 heme-binding" evidence="6">
    <location>
        <begin position="4"/>
        <end position="81"/>
    </location>
</feature>
<dbReference type="Gene3D" id="3.10.120.10">
    <property type="entry name" value="Cytochrome b5-like heme/steroid binding domain"/>
    <property type="match status" value="1"/>
</dbReference>
<evidence type="ECO:0000256" key="2">
    <source>
        <dbReference type="ARBA" id="ARBA00009347"/>
    </source>
</evidence>
<comment type="cofactor">
    <cofactor evidence="1">
        <name>FAD</name>
        <dbReference type="ChEBI" id="CHEBI:57692"/>
    </cofactor>
</comment>
<evidence type="ECO:0000313" key="7">
    <source>
        <dbReference type="EMBL" id="EJT47761.1"/>
    </source>
</evidence>
<dbReference type="InterPro" id="IPR036250">
    <property type="entry name" value="AcylCo_DH-like_C"/>
</dbReference>
<evidence type="ECO:0000259" key="6">
    <source>
        <dbReference type="PROSITE" id="PS50255"/>
    </source>
</evidence>
<dbReference type="Gene3D" id="1.10.540.10">
    <property type="entry name" value="Acyl-CoA dehydrogenase/oxidase, N-terminal domain"/>
    <property type="match status" value="1"/>
</dbReference>
<keyword evidence="3" id="KW-0285">Flavoprotein</keyword>
<proteinExistence type="inferred from homology"/>
<protein>
    <submittedName>
        <fullName evidence="7">Acyl-CoA dehydrogenase, long-chain specific</fullName>
    </submittedName>
</protein>
<sequence length="518" mass="57368">MATTKEFTRDEVAKHNKQGDLWVIIDSNVYDLSKFAKLHPGGLSVLTDPDVAGKDATTVFFSLHRMDVLQKYPKLIIGRIRGETPTIKPLQPGDLSRVPYAEPAWLVPQFSSPYYKDSHRLLRKNLRKFVDEVITPEARANEISGEKASDRVTKACADVGLNYMRLGPGPHLHGKTLMGVKGEEFDYFHELIVIQELSRQMAKGYGSGMGASLAIGTPPVKNFAKEPLRSRVLGEILRGEKVACLAITEAFAGSDVSAIRSRATKQPDGSWRLDGTKKWITAGMYADYFMVAARTYGGSAPDGSISCFLVERQPGLETTRIPTMYSPAAGTAYVTFDNVNVPPENLIGEEGKGLFIVFSNFNHERWSLVAGTARTARTIVEECLLWAAQRSTFGKPLITQPVIRYKLAGMIGKVEAIQAWLEHVTHQMTTMDYRTQATHLAGPLAFLKVMSTRWTSEITDDAVQIFGGRGLTTTGVGRYIEQYHRSRKFEAVGGGSEEIMANLGVKQLMRSMPKDQRL</sequence>
<dbReference type="GO" id="GO:0033539">
    <property type="term" value="P:fatty acid beta-oxidation using acyl-CoA dehydrogenase"/>
    <property type="evidence" value="ECO:0007669"/>
    <property type="project" value="TreeGrafter"/>
</dbReference>
<dbReference type="InterPro" id="IPR009075">
    <property type="entry name" value="AcylCo_DH/oxidase_C"/>
</dbReference>
<keyword evidence="5" id="KW-0560">Oxidoreductase</keyword>
<evidence type="ECO:0000256" key="3">
    <source>
        <dbReference type="ARBA" id="ARBA00022630"/>
    </source>
</evidence>